<dbReference type="PANTHER" id="PTHR31374">
    <property type="entry name" value="AUXIN-INDUCED PROTEIN-LIKE-RELATED"/>
    <property type="match status" value="1"/>
</dbReference>
<dbReference type="AlphaFoldDB" id="A0A218XZ90"/>
<reference evidence="6" key="1">
    <citation type="journal article" date="2017" name="Plant J.">
        <title>The pomegranate (Punica granatum L.) genome and the genomics of punicalagin biosynthesis.</title>
        <authorList>
            <person name="Qin G."/>
            <person name="Xu C."/>
            <person name="Ming R."/>
            <person name="Tang H."/>
            <person name="Guyot R."/>
            <person name="Kramer E.M."/>
            <person name="Hu Y."/>
            <person name="Yi X."/>
            <person name="Qi Y."/>
            <person name="Xu X."/>
            <person name="Gao Z."/>
            <person name="Pan H."/>
            <person name="Jian J."/>
            <person name="Tian Y."/>
            <person name="Yue Z."/>
            <person name="Xu Y."/>
        </authorList>
    </citation>
    <scope>NUCLEOTIDE SEQUENCE [LARGE SCALE GENOMIC DNA]</scope>
    <source>
        <strain evidence="6">cv. Dabenzi</strain>
    </source>
</reference>
<dbReference type="PANTHER" id="PTHR31374:SF199">
    <property type="entry name" value="SMALL AUXIN-UP RNA-RELATED"/>
    <property type="match status" value="1"/>
</dbReference>
<name>A0A218XZ90_PUNGR</name>
<keyword evidence="2" id="KW-0217">Developmental protein</keyword>
<feature type="region of interest" description="Disordered" evidence="4">
    <location>
        <begin position="19"/>
        <end position="60"/>
    </location>
</feature>
<dbReference type="InterPro" id="IPR003676">
    <property type="entry name" value="SAUR_fam"/>
</dbReference>
<evidence type="ECO:0000256" key="1">
    <source>
        <dbReference type="ARBA" id="ARBA00006974"/>
    </source>
</evidence>
<evidence type="ECO:0008006" key="7">
    <source>
        <dbReference type="Google" id="ProtNLM"/>
    </source>
</evidence>
<keyword evidence="3" id="KW-0341">Growth regulation</keyword>
<comment type="similarity">
    <text evidence="1">Belongs to the ARG7 family.</text>
</comment>
<organism evidence="5 6">
    <name type="scientific">Punica granatum</name>
    <name type="common">Pomegranate</name>
    <dbReference type="NCBI Taxonomy" id="22663"/>
    <lineage>
        <taxon>Eukaryota</taxon>
        <taxon>Viridiplantae</taxon>
        <taxon>Streptophyta</taxon>
        <taxon>Embryophyta</taxon>
        <taxon>Tracheophyta</taxon>
        <taxon>Spermatophyta</taxon>
        <taxon>Magnoliopsida</taxon>
        <taxon>eudicotyledons</taxon>
        <taxon>Gunneridae</taxon>
        <taxon>Pentapetalae</taxon>
        <taxon>rosids</taxon>
        <taxon>malvids</taxon>
        <taxon>Myrtales</taxon>
        <taxon>Lythraceae</taxon>
        <taxon>Punica</taxon>
    </lineage>
</organism>
<accession>A0A218XZ90</accession>
<evidence type="ECO:0000313" key="6">
    <source>
        <dbReference type="Proteomes" id="UP000197138"/>
    </source>
</evidence>
<proteinExistence type="inferred from homology"/>
<evidence type="ECO:0000313" key="5">
    <source>
        <dbReference type="EMBL" id="OWM90118.1"/>
    </source>
</evidence>
<evidence type="ECO:0000256" key="4">
    <source>
        <dbReference type="SAM" id="MobiDB-lite"/>
    </source>
</evidence>
<evidence type="ECO:0000256" key="3">
    <source>
        <dbReference type="ARBA" id="ARBA00022604"/>
    </source>
</evidence>
<feature type="compositionally biased region" description="Basic and acidic residues" evidence="4">
    <location>
        <begin position="19"/>
        <end position="29"/>
    </location>
</feature>
<evidence type="ECO:0000256" key="2">
    <source>
        <dbReference type="ARBA" id="ARBA00022473"/>
    </source>
</evidence>
<sequence>MDILKEKWRKNLFPKTWESWRRPQNREKLPSSLPTKGKSLSCASNGPTEHDKQKNKFQAPPPRGCFSVYVGPDKQRFAIKKEFANHPLFKMLLEDAESEYGYKSQGPISLPCDVNLFYRVLAEMDSSDDINPPGCSSLVKCYCSPGRRSHSTGKVHGVFKLVRWDVLNQTGDTNKVLIE</sequence>
<dbReference type="Pfam" id="PF02519">
    <property type="entry name" value="Auxin_inducible"/>
    <property type="match status" value="1"/>
</dbReference>
<comment type="caution">
    <text evidence="5">The sequence shown here is derived from an EMBL/GenBank/DDBJ whole genome shotgun (WGS) entry which is preliminary data.</text>
</comment>
<dbReference type="GO" id="GO:0009733">
    <property type="term" value="P:response to auxin"/>
    <property type="evidence" value="ECO:0007669"/>
    <property type="project" value="InterPro"/>
</dbReference>
<dbReference type="EMBL" id="MTKT01000553">
    <property type="protein sequence ID" value="OWM90118.1"/>
    <property type="molecule type" value="Genomic_DNA"/>
</dbReference>
<dbReference type="Proteomes" id="UP000197138">
    <property type="component" value="Unassembled WGS sequence"/>
</dbReference>
<gene>
    <name evidence="5" type="ORF">CDL15_Pgr006439</name>
</gene>
<protein>
    <recommendedName>
        <fullName evidence="7">Auxin-responsive protein SAUR71-like</fullName>
    </recommendedName>
</protein>